<feature type="region of interest" description="Disordered" evidence="1">
    <location>
        <begin position="1"/>
        <end position="60"/>
    </location>
</feature>
<protein>
    <submittedName>
        <fullName evidence="2">Uncharacterized protein</fullName>
    </submittedName>
</protein>
<proteinExistence type="predicted"/>
<evidence type="ECO:0000313" key="2">
    <source>
        <dbReference type="EMBL" id="KAK9883727.1"/>
    </source>
</evidence>
<feature type="compositionally biased region" description="Low complexity" evidence="1">
    <location>
        <begin position="114"/>
        <end position="131"/>
    </location>
</feature>
<keyword evidence="3" id="KW-1185">Reference proteome</keyword>
<feature type="region of interest" description="Disordered" evidence="1">
    <location>
        <begin position="92"/>
        <end position="145"/>
    </location>
</feature>
<feature type="region of interest" description="Disordered" evidence="1">
    <location>
        <begin position="165"/>
        <end position="190"/>
    </location>
</feature>
<evidence type="ECO:0000256" key="1">
    <source>
        <dbReference type="SAM" id="MobiDB-lite"/>
    </source>
</evidence>
<dbReference type="AlphaFoldDB" id="A0AAW1UUQ8"/>
<gene>
    <name evidence="2" type="ORF">WA026_001915</name>
</gene>
<name>A0AAW1UUQ8_9CUCU</name>
<feature type="compositionally biased region" description="Basic and acidic residues" evidence="1">
    <location>
        <begin position="50"/>
        <end position="59"/>
    </location>
</feature>
<comment type="caution">
    <text evidence="2">The sequence shown here is derived from an EMBL/GenBank/DDBJ whole genome shotgun (WGS) entry which is preliminary data.</text>
</comment>
<feature type="compositionally biased region" description="Polar residues" evidence="1">
    <location>
        <begin position="15"/>
        <end position="49"/>
    </location>
</feature>
<reference evidence="2 3" key="1">
    <citation type="submission" date="2023-03" db="EMBL/GenBank/DDBJ databases">
        <title>Genome insight into feeding habits of ladybird beetles.</title>
        <authorList>
            <person name="Li H.-S."/>
            <person name="Huang Y.-H."/>
            <person name="Pang H."/>
        </authorList>
    </citation>
    <scope>NUCLEOTIDE SEQUENCE [LARGE SCALE GENOMIC DNA]</scope>
    <source>
        <strain evidence="2">SYSU_2023b</strain>
        <tissue evidence="2">Whole body</tissue>
    </source>
</reference>
<sequence length="313" mass="36019">MTNLSENSNRKVHETQVTTNYNQSTEENIMPISTTSKTSPIRKTSPLNKQSKESTRNEEINTTFIEQEVINRKLSEDQIDISKRKDSKTHKYIVEDNNTTRKQSDVKYNEKTEMSPTSKSTTPKTSSSRETSPLKEYPSQVRKNADIDDVNRKFINKEIFNRQVTPEVPKVQKSFKPKTSPTDKRPNTSQNLISTENEVVTFDLSRTETPERITPDEMVITKANAVPEDIHPSTKVDHKHTINNLNQYSDIISITDSTEQIIDENKVISSRKTTKLEDNFKPGTPHNVDSKINLHHNIISRKIENHLHHSRKI</sequence>
<dbReference type="EMBL" id="JARQZJ010000091">
    <property type="protein sequence ID" value="KAK9883727.1"/>
    <property type="molecule type" value="Genomic_DNA"/>
</dbReference>
<feature type="compositionally biased region" description="Basic and acidic residues" evidence="1">
    <location>
        <begin position="92"/>
        <end position="113"/>
    </location>
</feature>
<dbReference type="Proteomes" id="UP001431783">
    <property type="component" value="Unassembled WGS sequence"/>
</dbReference>
<evidence type="ECO:0000313" key="3">
    <source>
        <dbReference type="Proteomes" id="UP001431783"/>
    </source>
</evidence>
<organism evidence="2 3">
    <name type="scientific">Henosepilachna vigintioctopunctata</name>
    <dbReference type="NCBI Taxonomy" id="420089"/>
    <lineage>
        <taxon>Eukaryota</taxon>
        <taxon>Metazoa</taxon>
        <taxon>Ecdysozoa</taxon>
        <taxon>Arthropoda</taxon>
        <taxon>Hexapoda</taxon>
        <taxon>Insecta</taxon>
        <taxon>Pterygota</taxon>
        <taxon>Neoptera</taxon>
        <taxon>Endopterygota</taxon>
        <taxon>Coleoptera</taxon>
        <taxon>Polyphaga</taxon>
        <taxon>Cucujiformia</taxon>
        <taxon>Coccinelloidea</taxon>
        <taxon>Coccinellidae</taxon>
        <taxon>Epilachninae</taxon>
        <taxon>Epilachnini</taxon>
        <taxon>Henosepilachna</taxon>
    </lineage>
</organism>
<accession>A0AAW1UUQ8</accession>